<evidence type="ECO:0000256" key="1">
    <source>
        <dbReference type="SAM" id="Phobius"/>
    </source>
</evidence>
<dbReference type="EMBL" id="CP041969">
    <property type="protein sequence ID" value="QMV42927.1"/>
    <property type="molecule type" value="Genomic_DNA"/>
</dbReference>
<keyword evidence="1" id="KW-1133">Transmembrane helix</keyword>
<protein>
    <submittedName>
        <fullName evidence="2">Uncharacterized protein</fullName>
    </submittedName>
</protein>
<keyword evidence="1" id="KW-0812">Transmembrane</keyword>
<accession>A0A7G5C143</accession>
<dbReference type="Proteomes" id="UP000515679">
    <property type="component" value="Chromosome"/>
</dbReference>
<dbReference type="RefSeq" id="WP_182299155.1">
    <property type="nucleotide sequence ID" value="NZ_CP041969.1"/>
</dbReference>
<keyword evidence="3" id="KW-1185">Reference proteome</keyword>
<keyword evidence="1" id="KW-0472">Membrane</keyword>
<dbReference type="KEGG" id="cchl:FPL14_18345"/>
<evidence type="ECO:0000313" key="3">
    <source>
        <dbReference type="Proteomes" id="UP000515679"/>
    </source>
</evidence>
<feature type="transmembrane region" description="Helical" evidence="1">
    <location>
        <begin position="94"/>
        <end position="111"/>
    </location>
</feature>
<name>A0A7G5C143_9BACL</name>
<evidence type="ECO:0000313" key="2">
    <source>
        <dbReference type="EMBL" id="QMV42927.1"/>
    </source>
</evidence>
<dbReference type="AlphaFoldDB" id="A0A7G5C143"/>
<proteinExistence type="predicted"/>
<reference evidence="2 3" key="1">
    <citation type="submission" date="2019-07" db="EMBL/GenBank/DDBJ databases">
        <authorList>
            <person name="Kim J.K."/>
            <person name="Cheong H.-M."/>
            <person name="Choi Y."/>
            <person name="Hwang K.J."/>
            <person name="Lee S."/>
            <person name="Choi C."/>
        </authorList>
    </citation>
    <scope>NUCLEOTIDE SEQUENCE [LARGE SCALE GENOMIC DNA]</scope>
    <source>
        <strain evidence="2 3">KS 22</strain>
    </source>
</reference>
<feature type="transmembrane region" description="Helical" evidence="1">
    <location>
        <begin position="64"/>
        <end position="82"/>
    </location>
</feature>
<feature type="transmembrane region" description="Helical" evidence="1">
    <location>
        <begin position="20"/>
        <end position="41"/>
    </location>
</feature>
<organism evidence="2 3">
    <name type="scientific">Cohnella cholangitidis</name>
    <dbReference type="NCBI Taxonomy" id="2598458"/>
    <lineage>
        <taxon>Bacteria</taxon>
        <taxon>Bacillati</taxon>
        <taxon>Bacillota</taxon>
        <taxon>Bacilli</taxon>
        <taxon>Bacillales</taxon>
        <taxon>Paenibacillaceae</taxon>
        <taxon>Cohnella</taxon>
    </lineage>
</organism>
<gene>
    <name evidence="2" type="ORF">FPL14_18345</name>
</gene>
<sequence>MQQFAVVVKEIRKFLASFQIVTFLLPFHLYILFGGLGVLFVEEILYRNVSYSNYDVLNTLFNDIPLHIIAYYGTFVGLWLTLISKDVKYLPYGLWGYAFLALFPFEGLSLFDIVRAPYMHTADTCCSVSVPARRVNRITELLKSDNFKAEYRLDRLTLGGLFFAFSTIGPNAKFVTLSWECINNRYSVI</sequence>